<dbReference type="RefSeq" id="WP_083525611.1">
    <property type="nucleotide sequence ID" value="NZ_CP013729.1"/>
</dbReference>
<proteinExistence type="predicted"/>
<dbReference type="InterPro" id="IPR011959">
    <property type="entry name" value="CHP02270"/>
</dbReference>
<dbReference type="OrthoDB" id="8089803at2"/>
<evidence type="ECO:0000313" key="2">
    <source>
        <dbReference type="EMBL" id="ALV07115.1"/>
    </source>
</evidence>
<feature type="region of interest" description="Disordered" evidence="1">
    <location>
        <begin position="334"/>
        <end position="362"/>
    </location>
</feature>
<evidence type="ECO:0000256" key="1">
    <source>
        <dbReference type="SAM" id="MobiDB-lite"/>
    </source>
</evidence>
<dbReference type="Pfam" id="PF13646">
    <property type="entry name" value="HEAT_2"/>
    <property type="match status" value="1"/>
</dbReference>
<dbReference type="Gene3D" id="1.25.10.10">
    <property type="entry name" value="Leucine-rich Repeat Variant"/>
    <property type="match status" value="1"/>
</dbReference>
<sequence>MQAARPTHLSPQSPVHVIRGVHRPVVERHAVDCAFLWVLRDQAVKAPHYRMRNLLSLDRRIEANREGLVHAGDAGWAACLAELAQDEEDAGATFAAALVAFSTRRADHMRHICQLAVATPGGQRALISALGWLPFEPIAPILQRLAAGSEPRLRRVALRVLAIHRRDPFDALKQALTTDDPDLLEAAVRGLGESGRQDALPLLRARLDDAAAPVRATTAASLLMLGDADGLPWLEQEVMEAGPAATPALALVLRSVSPAEGRQLLSRLSGRPGSERMVIAGTGMLGDPLAIPWLISRMQDPPLARLAGEAFSMITGADLEYLDLDLDLSRNADAQVPEGERENEHEEPDDDVPPQDRHLPLPDPAGVQAWWAQHEASMAKGIRHLCGRPVTPASLLEILRTGYQRQRRAAALQWALMDPDRPFFDVRQRSDAQQRALQSCN</sequence>
<dbReference type="STRING" id="76731.RD2015_2650"/>
<name>A0A0U3N4H9_9BURK</name>
<dbReference type="EMBL" id="CP013729">
    <property type="protein sequence ID" value="ALV07115.1"/>
    <property type="molecule type" value="Genomic_DNA"/>
</dbReference>
<dbReference type="KEGG" id="rdp:RD2015_2650"/>
<gene>
    <name evidence="2" type="ORF">RD2015_2650</name>
</gene>
<dbReference type="NCBIfam" id="TIGR02270">
    <property type="entry name" value="TIGR02270 family protein"/>
    <property type="match status" value="1"/>
</dbReference>
<organism evidence="2 3">
    <name type="scientific">Roseateles depolymerans</name>
    <dbReference type="NCBI Taxonomy" id="76731"/>
    <lineage>
        <taxon>Bacteria</taxon>
        <taxon>Pseudomonadati</taxon>
        <taxon>Pseudomonadota</taxon>
        <taxon>Betaproteobacteria</taxon>
        <taxon>Burkholderiales</taxon>
        <taxon>Sphaerotilaceae</taxon>
        <taxon>Roseateles</taxon>
    </lineage>
</organism>
<dbReference type="AlphaFoldDB" id="A0A0U3N4H9"/>
<dbReference type="SUPFAM" id="SSF48371">
    <property type="entry name" value="ARM repeat"/>
    <property type="match status" value="1"/>
</dbReference>
<dbReference type="InterPro" id="IPR016024">
    <property type="entry name" value="ARM-type_fold"/>
</dbReference>
<evidence type="ECO:0000313" key="3">
    <source>
        <dbReference type="Proteomes" id="UP000060699"/>
    </source>
</evidence>
<protein>
    <submittedName>
        <fullName evidence="2">Uncharacterized protein</fullName>
    </submittedName>
</protein>
<dbReference type="InterPro" id="IPR011989">
    <property type="entry name" value="ARM-like"/>
</dbReference>
<dbReference type="Proteomes" id="UP000060699">
    <property type="component" value="Chromosome"/>
</dbReference>
<accession>A0A0U3N4H9</accession>
<keyword evidence="3" id="KW-1185">Reference proteome</keyword>
<reference evidence="2 3" key="1">
    <citation type="submission" date="2015-12" db="EMBL/GenBank/DDBJ databases">
        <title>Complete genome of Roseateles depolymerans KCTC 42856.</title>
        <authorList>
            <person name="Kim K.M."/>
        </authorList>
    </citation>
    <scope>NUCLEOTIDE SEQUENCE [LARGE SCALE GENOMIC DNA]</scope>
    <source>
        <strain evidence="2 3">KCTC 42856</strain>
    </source>
</reference>